<evidence type="ECO:0000256" key="1">
    <source>
        <dbReference type="ARBA" id="ARBA00008894"/>
    </source>
</evidence>
<feature type="domain" description="Disease resistance N-terminal" evidence="8">
    <location>
        <begin position="1"/>
        <end position="53"/>
    </location>
</feature>
<evidence type="ECO:0000259" key="9">
    <source>
        <dbReference type="Pfam" id="PF23559"/>
    </source>
</evidence>
<dbReference type="CDD" id="cd14798">
    <property type="entry name" value="RX-CC_like"/>
    <property type="match status" value="1"/>
</dbReference>
<dbReference type="InterPro" id="IPR058922">
    <property type="entry name" value="WHD_DRP"/>
</dbReference>
<dbReference type="Pfam" id="PF23598">
    <property type="entry name" value="LRR_14"/>
    <property type="match status" value="2"/>
</dbReference>
<dbReference type="Gene3D" id="1.10.8.430">
    <property type="entry name" value="Helical domain of apoptotic protease-activating factors"/>
    <property type="match status" value="1"/>
</dbReference>
<dbReference type="SUPFAM" id="SSF52540">
    <property type="entry name" value="P-loop containing nucleoside triphosphate hydrolases"/>
    <property type="match status" value="1"/>
</dbReference>
<reference evidence="11" key="1">
    <citation type="submission" date="2015-06" db="UniProtKB">
        <authorList>
            <consortium name="EnsemblPlants"/>
        </authorList>
    </citation>
    <scope>IDENTIFICATION</scope>
</reference>
<feature type="domain" description="Disease resistance R13L4/SHOC-2-like LRR" evidence="10">
    <location>
        <begin position="666"/>
        <end position="913"/>
    </location>
</feature>
<dbReference type="Pfam" id="PF23559">
    <property type="entry name" value="WHD_DRP"/>
    <property type="match status" value="1"/>
</dbReference>
<evidence type="ECO:0000259" key="10">
    <source>
        <dbReference type="Pfam" id="PF23598"/>
    </source>
</evidence>
<dbReference type="InterPro" id="IPR041118">
    <property type="entry name" value="Rx_N"/>
</dbReference>
<dbReference type="InterPro" id="IPR042197">
    <property type="entry name" value="Apaf_helical"/>
</dbReference>
<dbReference type="PANTHER" id="PTHR23155:SF963">
    <property type="entry name" value="OS06G0287000 PROTEIN"/>
    <property type="match status" value="1"/>
</dbReference>
<keyword evidence="4" id="KW-0547">Nucleotide-binding</keyword>
<evidence type="ECO:0000256" key="6">
    <source>
        <dbReference type="ARBA" id="ARBA00023054"/>
    </source>
</evidence>
<comment type="similarity">
    <text evidence="1">Belongs to the disease resistance NB-LRR family.</text>
</comment>
<evidence type="ECO:0000259" key="8">
    <source>
        <dbReference type="Pfam" id="PF18052"/>
    </source>
</evidence>
<dbReference type="InterPro" id="IPR036388">
    <property type="entry name" value="WH-like_DNA-bd_sf"/>
</dbReference>
<dbReference type="InterPro" id="IPR055414">
    <property type="entry name" value="LRR_R13L4/SHOC2-like"/>
</dbReference>
<dbReference type="InterPro" id="IPR038005">
    <property type="entry name" value="RX-like_CC"/>
</dbReference>
<dbReference type="Gene3D" id="3.40.50.300">
    <property type="entry name" value="P-loop containing nucleotide triphosphate hydrolases"/>
    <property type="match status" value="1"/>
</dbReference>
<feature type="domain" description="Disease resistance protein winged helix" evidence="9">
    <location>
        <begin position="387"/>
        <end position="457"/>
    </location>
</feature>
<dbReference type="AlphaFoldDB" id="M8B3U1"/>
<feature type="domain" description="NB-ARC" evidence="7">
    <location>
        <begin position="129"/>
        <end position="294"/>
    </location>
</feature>
<dbReference type="Gene3D" id="3.80.10.10">
    <property type="entry name" value="Ribonuclease Inhibitor"/>
    <property type="match status" value="2"/>
</dbReference>
<dbReference type="GO" id="GO:0009626">
    <property type="term" value="P:plant-type hypersensitive response"/>
    <property type="evidence" value="ECO:0007669"/>
    <property type="project" value="UniProtKB-ARBA"/>
</dbReference>
<dbReference type="EnsemblPlants" id="EMT08646">
    <property type="protein sequence ID" value="EMT08646"/>
    <property type="gene ID" value="F775_15676"/>
</dbReference>
<dbReference type="InterPro" id="IPR027417">
    <property type="entry name" value="P-loop_NTPase"/>
</dbReference>
<dbReference type="ExpressionAtlas" id="M8B3U1">
    <property type="expression patterns" value="baseline"/>
</dbReference>
<keyword evidence="3" id="KW-0677">Repeat</keyword>
<keyword evidence="2" id="KW-0433">Leucine-rich repeat</keyword>
<dbReference type="InterPro" id="IPR032675">
    <property type="entry name" value="LRR_dom_sf"/>
</dbReference>
<evidence type="ECO:0000313" key="11">
    <source>
        <dbReference type="EnsemblPlants" id="EMT08646"/>
    </source>
</evidence>
<keyword evidence="5" id="KW-0611">Plant defense</keyword>
<dbReference type="PRINTS" id="PR00364">
    <property type="entry name" value="DISEASERSIST"/>
</dbReference>
<proteinExistence type="inferred from homology"/>
<dbReference type="InterPro" id="IPR002182">
    <property type="entry name" value="NB-ARC"/>
</dbReference>
<dbReference type="PANTHER" id="PTHR23155">
    <property type="entry name" value="DISEASE RESISTANCE PROTEIN RP"/>
    <property type="match status" value="1"/>
</dbReference>
<name>M8B3U1_AEGTA</name>
<dbReference type="GO" id="GO:0042742">
    <property type="term" value="P:defense response to bacterium"/>
    <property type="evidence" value="ECO:0007669"/>
    <property type="project" value="UniProtKB-ARBA"/>
</dbReference>
<dbReference type="InterPro" id="IPR044974">
    <property type="entry name" value="Disease_R_plants"/>
</dbReference>
<evidence type="ECO:0000256" key="4">
    <source>
        <dbReference type="ARBA" id="ARBA00022741"/>
    </source>
</evidence>
<evidence type="ECO:0000256" key="5">
    <source>
        <dbReference type="ARBA" id="ARBA00022821"/>
    </source>
</evidence>
<dbReference type="FunFam" id="1.10.10.10:FF:000322">
    <property type="entry name" value="Probable disease resistance protein At1g63360"/>
    <property type="match status" value="1"/>
</dbReference>
<feature type="domain" description="Disease resistance R13L4/SHOC-2-like LRR" evidence="10">
    <location>
        <begin position="502"/>
        <end position="610"/>
    </location>
</feature>
<dbReference type="Pfam" id="PF18052">
    <property type="entry name" value="Rx_N"/>
    <property type="match status" value="1"/>
</dbReference>
<protein>
    <submittedName>
        <fullName evidence="11">Disease resistance protein RPM1</fullName>
    </submittedName>
</protein>
<dbReference type="Gene3D" id="1.10.10.10">
    <property type="entry name" value="Winged helix-like DNA-binding domain superfamily/Winged helix DNA-binding domain"/>
    <property type="match status" value="1"/>
</dbReference>
<accession>M8B3U1</accession>
<dbReference type="Pfam" id="PF00931">
    <property type="entry name" value="NB-ARC"/>
    <property type="match status" value="1"/>
</dbReference>
<dbReference type="Gene3D" id="1.20.5.4130">
    <property type="match status" value="1"/>
</dbReference>
<dbReference type="GO" id="GO:0002758">
    <property type="term" value="P:innate immune response-activating signaling pathway"/>
    <property type="evidence" value="ECO:0007669"/>
    <property type="project" value="UniProtKB-ARBA"/>
</dbReference>
<evidence type="ECO:0000256" key="2">
    <source>
        <dbReference type="ARBA" id="ARBA00022614"/>
    </source>
</evidence>
<dbReference type="GO" id="GO:0043531">
    <property type="term" value="F:ADP binding"/>
    <property type="evidence" value="ECO:0007669"/>
    <property type="project" value="InterPro"/>
</dbReference>
<evidence type="ECO:0000259" key="7">
    <source>
        <dbReference type="Pfam" id="PF00931"/>
    </source>
</evidence>
<dbReference type="SUPFAM" id="SSF52058">
    <property type="entry name" value="L domain-like"/>
    <property type="match status" value="1"/>
</dbReference>
<evidence type="ECO:0000256" key="3">
    <source>
        <dbReference type="ARBA" id="ARBA00022737"/>
    </source>
</evidence>
<sequence>MQAFLVAAEGMEKKDMLLKVWAEQVRELSYNIEDCLGEFMVHVASQSLSQKLMKLKERHRIAVQIRDLKSRVEEVSNRNTRYNLIEKNQITRTIDERDSCMEDIRNHSASNIDEAGLVGFSKPKQELIKLIDVHAKNGPAQVVCVVGMGGLGKTTLTRKVYESMENFSCCAWIIVSQSFVRMELLKVMIKEFFGKEALKKQLEGNVVREEDLANYLRKELLEKRYFVVLDDLWNIDDWNWIKNIAFPSSNNKGSRILVTTRDVGLAKKCSLESSIPLIYHHKPLETNDAIYLLLRKTRRSEKDMDNDVKMREIVTKIVKKSGLLSLAILTIGGMLATREVSEWQSIYNQIPLELESNRSLEAMRRMVTLSYNHLPSHLKSCFLYLSIFPEDFEIQRRRVVERWIAEGFVIVRDGLSAEEVGNSYFDDLVNRSMIQPSRVNIEGVVKSCRVHDIVRDVMIAISRDENFVYVAGNSLTSVVNKTFRHVAYHGIMCQNIGMDWSHVRSVTVFGERSLGPSPLVCSLDMRMLRALDLENAQFQVTQKDISNIELLRHLKYVNFSNPQGYSYIYKLPRSIGKLQNLHTLNIRNSHITTLPTVICNLKSLCSVRCTRVRSYRWFDLDEPRKCLVNTLCLPILFTPLVDPSEHPEVVAELHMSWSSRWSESDGVRLPKGIGKLKELQILEVVDISRTSGNAIKELGWLMQLKKLSVVTKGATKLKCKVLCDAIQKLTCLRSLKVDGSLEWLHDVSSPPPLLRSLKLSGRLGEIPGWFGNLTHLVKLYLSESAIMEILVPLPNLMHLRLGRGSYIGEKLAFKTGAFPNLKNLDIWGLWGLRGLKFEELYIVGLTELREVKFEDGTSPKLELMRIANCVLRSGIIGVNQLPKLKQISLGPYGQVAKLAMLQSEVGAHPNSPVLRLFNERSYHDLGDVVVQVEEATEESSSLHPEPAAAGGSSRSQAVGMAAANIRSCCSFALVADNSQTIKVFLCTPTVLCSSQCLWGEDVDNAMDYTTRDVAAT</sequence>
<organism evidence="11">
    <name type="scientific">Aegilops tauschii</name>
    <name type="common">Tausch's goatgrass</name>
    <name type="synonym">Aegilops squarrosa</name>
    <dbReference type="NCBI Taxonomy" id="37682"/>
    <lineage>
        <taxon>Eukaryota</taxon>
        <taxon>Viridiplantae</taxon>
        <taxon>Streptophyta</taxon>
        <taxon>Embryophyta</taxon>
        <taxon>Tracheophyta</taxon>
        <taxon>Spermatophyta</taxon>
        <taxon>Magnoliopsida</taxon>
        <taxon>Liliopsida</taxon>
        <taxon>Poales</taxon>
        <taxon>Poaceae</taxon>
        <taxon>BOP clade</taxon>
        <taxon>Pooideae</taxon>
        <taxon>Triticodae</taxon>
        <taxon>Triticeae</taxon>
        <taxon>Triticinae</taxon>
        <taxon>Aegilops</taxon>
    </lineage>
</organism>
<keyword evidence="6" id="KW-0175">Coiled coil</keyword>